<keyword evidence="2" id="KW-1185">Reference proteome</keyword>
<dbReference type="EMBL" id="NBIV01000164">
    <property type="protein sequence ID" value="PXF42435.1"/>
    <property type="molecule type" value="Genomic_DNA"/>
</dbReference>
<dbReference type="Proteomes" id="UP000247409">
    <property type="component" value="Unassembled WGS sequence"/>
</dbReference>
<proteinExistence type="predicted"/>
<accession>A0A2V3IK15</accession>
<sequence length="148" mass="16717">MHSHTHNIKFSRVIALRVRVNEGRWLVETESGYFPDGFHSYIAPTKKTLGPYQTREIAVGVGKRQVCKVYGISWGEVVSGGDFETVADSSVRWEVLWSPPDSEYSRVVVKLVGSALTHIDGNNSTKDMEVEEDEDVDEYHCMYQTAAF</sequence>
<dbReference type="AlphaFoldDB" id="A0A2V3IK15"/>
<evidence type="ECO:0000313" key="1">
    <source>
        <dbReference type="EMBL" id="PXF42435.1"/>
    </source>
</evidence>
<gene>
    <name evidence="1" type="ORF">BWQ96_07846</name>
</gene>
<name>A0A2V3IK15_9FLOR</name>
<dbReference type="OrthoDB" id="10667371at2759"/>
<comment type="caution">
    <text evidence="1">The sequence shown here is derived from an EMBL/GenBank/DDBJ whole genome shotgun (WGS) entry which is preliminary data.</text>
</comment>
<organism evidence="1 2">
    <name type="scientific">Gracilariopsis chorda</name>
    <dbReference type="NCBI Taxonomy" id="448386"/>
    <lineage>
        <taxon>Eukaryota</taxon>
        <taxon>Rhodophyta</taxon>
        <taxon>Florideophyceae</taxon>
        <taxon>Rhodymeniophycidae</taxon>
        <taxon>Gracilariales</taxon>
        <taxon>Gracilariaceae</taxon>
        <taxon>Gracilariopsis</taxon>
    </lineage>
</organism>
<protein>
    <submittedName>
        <fullName evidence="1">Uncharacterized protein</fullName>
    </submittedName>
</protein>
<evidence type="ECO:0000313" key="2">
    <source>
        <dbReference type="Proteomes" id="UP000247409"/>
    </source>
</evidence>
<reference evidence="1 2" key="1">
    <citation type="journal article" date="2018" name="Mol. Biol. Evol.">
        <title>Analysis of the draft genome of the red seaweed Gracilariopsis chorda provides insights into genome size evolution in Rhodophyta.</title>
        <authorList>
            <person name="Lee J."/>
            <person name="Yang E.C."/>
            <person name="Graf L."/>
            <person name="Yang J.H."/>
            <person name="Qiu H."/>
            <person name="Zel Zion U."/>
            <person name="Chan C.X."/>
            <person name="Stephens T.G."/>
            <person name="Weber A.P.M."/>
            <person name="Boo G.H."/>
            <person name="Boo S.M."/>
            <person name="Kim K.M."/>
            <person name="Shin Y."/>
            <person name="Jung M."/>
            <person name="Lee S.J."/>
            <person name="Yim H.S."/>
            <person name="Lee J.H."/>
            <person name="Bhattacharya D."/>
            <person name="Yoon H.S."/>
        </authorList>
    </citation>
    <scope>NUCLEOTIDE SEQUENCE [LARGE SCALE GENOMIC DNA]</scope>
    <source>
        <strain evidence="1 2">SKKU-2015</strain>
        <tissue evidence="1">Whole body</tissue>
    </source>
</reference>